<feature type="non-terminal residue" evidence="1">
    <location>
        <position position="1"/>
    </location>
</feature>
<evidence type="ECO:0000313" key="1">
    <source>
        <dbReference type="EMBL" id="JAT29392.1"/>
    </source>
</evidence>
<accession>A0A1B6M0D9</accession>
<dbReference type="EMBL" id="GEBQ01010585">
    <property type="protein sequence ID" value="JAT29392.1"/>
    <property type="molecule type" value="Transcribed_RNA"/>
</dbReference>
<reference evidence="1" key="1">
    <citation type="submission" date="2015-11" db="EMBL/GenBank/DDBJ databases">
        <title>De novo transcriptome assembly of four potential Pierce s Disease insect vectors from Arizona vineyards.</title>
        <authorList>
            <person name="Tassone E.E."/>
        </authorList>
    </citation>
    <scope>NUCLEOTIDE SEQUENCE</scope>
</reference>
<name>A0A1B6M0D9_9HEMI</name>
<proteinExistence type="predicted"/>
<protein>
    <submittedName>
        <fullName evidence="1">Uncharacterized protein</fullName>
    </submittedName>
</protein>
<sequence>PQVVPVDNPQAVTVHQVQDPKEDREEVLHQALMEPQEVVKEGLEVVLLLEALVATVVVVLLRRLEEHRLPEASNSRHLTEATYIKLYKTMRISNISIHLAGLLGGICHLETCT</sequence>
<feature type="non-terminal residue" evidence="1">
    <location>
        <position position="113"/>
    </location>
</feature>
<gene>
    <name evidence="1" type="ORF">g.8558</name>
</gene>
<organism evidence="1">
    <name type="scientific">Graphocephala atropunctata</name>
    <dbReference type="NCBI Taxonomy" id="36148"/>
    <lineage>
        <taxon>Eukaryota</taxon>
        <taxon>Metazoa</taxon>
        <taxon>Ecdysozoa</taxon>
        <taxon>Arthropoda</taxon>
        <taxon>Hexapoda</taxon>
        <taxon>Insecta</taxon>
        <taxon>Pterygota</taxon>
        <taxon>Neoptera</taxon>
        <taxon>Paraneoptera</taxon>
        <taxon>Hemiptera</taxon>
        <taxon>Auchenorrhyncha</taxon>
        <taxon>Membracoidea</taxon>
        <taxon>Cicadellidae</taxon>
        <taxon>Cicadellinae</taxon>
        <taxon>Cicadellini</taxon>
        <taxon>Graphocephala</taxon>
    </lineage>
</organism>
<dbReference type="AlphaFoldDB" id="A0A1B6M0D9"/>